<evidence type="ECO:0000256" key="3">
    <source>
        <dbReference type="ARBA" id="ARBA00022692"/>
    </source>
</evidence>
<keyword evidence="2" id="KW-0813">Transport</keyword>
<dbReference type="PANTHER" id="PTHR48041:SF139">
    <property type="entry name" value="PROTEIN SCARLET"/>
    <property type="match status" value="1"/>
</dbReference>
<keyword evidence="5 6" id="KW-0472">Membrane</keyword>
<feature type="transmembrane region" description="Helical" evidence="6">
    <location>
        <begin position="203"/>
        <end position="224"/>
    </location>
</feature>
<evidence type="ECO:0000256" key="4">
    <source>
        <dbReference type="ARBA" id="ARBA00022989"/>
    </source>
</evidence>
<sequence length="310" mass="34095">MLSRSSPVLVAATKVAVVGPLQAKLGMDNCHHKVCGMKSTSSSYWALFKMNLKRSWLQESREKVGLAVRAAMNITLGMLFGLLYLNQIPHDTGRNTAGFLFSLLVTILIASSVNVCLYFPFDFAILMREYYAGANRPGPYFLGRTLASLPQSMLFLLMGIIPYFMAGLSSSASGFGYFCLILFLANFAAQSLGYVASSLTSNPVVGLALLPLLITPMILFSGMLYERHSVPTALQWLQDISVINYSFAVLALNQVQAVGGHARSFLFNFLQVEPDDFSLYMLKLALLAMAYRLLAMGILLVRVRVLSKPQ</sequence>
<feature type="domain" description="ABC-2 type transporter transmembrane" evidence="7">
    <location>
        <begin position="47"/>
        <end position="254"/>
    </location>
</feature>
<name>A0A4D9D595_9STRA</name>
<dbReference type="Proteomes" id="UP000355283">
    <property type="component" value="Unassembled WGS sequence"/>
</dbReference>
<feature type="transmembrane region" description="Helical" evidence="6">
    <location>
        <begin position="66"/>
        <end position="85"/>
    </location>
</feature>
<dbReference type="PANTHER" id="PTHR48041">
    <property type="entry name" value="ABC TRANSPORTER G FAMILY MEMBER 28"/>
    <property type="match status" value="1"/>
</dbReference>
<keyword evidence="4 6" id="KW-1133">Transmembrane helix</keyword>
<evidence type="ECO:0000313" key="9">
    <source>
        <dbReference type="Proteomes" id="UP000355283"/>
    </source>
</evidence>
<gene>
    <name evidence="8" type="ORF">NSK_002274</name>
</gene>
<feature type="transmembrane region" description="Helical" evidence="6">
    <location>
        <begin position="141"/>
        <end position="165"/>
    </location>
</feature>
<protein>
    <recommendedName>
        <fullName evidence="7">ABC-2 type transporter transmembrane domain-containing protein</fullName>
    </recommendedName>
</protein>
<dbReference type="OrthoDB" id="78613at2759"/>
<feature type="transmembrane region" description="Helical" evidence="6">
    <location>
        <begin position="177"/>
        <end position="197"/>
    </location>
</feature>
<evidence type="ECO:0000256" key="5">
    <source>
        <dbReference type="ARBA" id="ARBA00023136"/>
    </source>
</evidence>
<reference evidence="8 9" key="1">
    <citation type="submission" date="2019-01" db="EMBL/GenBank/DDBJ databases">
        <title>Nuclear Genome Assembly of the Microalgal Biofuel strain Nannochloropsis salina CCMP1776.</title>
        <authorList>
            <person name="Hovde B."/>
        </authorList>
    </citation>
    <scope>NUCLEOTIDE SEQUENCE [LARGE SCALE GENOMIC DNA]</scope>
    <source>
        <strain evidence="8 9">CCMP1776</strain>
    </source>
</reference>
<accession>A0A4D9D595</accession>
<dbReference type="PRINTS" id="PR00164">
    <property type="entry name" value="ABC2TRNSPORT"/>
</dbReference>
<evidence type="ECO:0000256" key="6">
    <source>
        <dbReference type="SAM" id="Phobius"/>
    </source>
</evidence>
<feature type="transmembrane region" description="Helical" evidence="6">
    <location>
        <begin position="277"/>
        <end position="301"/>
    </location>
</feature>
<evidence type="ECO:0000256" key="1">
    <source>
        <dbReference type="ARBA" id="ARBA00004141"/>
    </source>
</evidence>
<feature type="transmembrane region" description="Helical" evidence="6">
    <location>
        <begin position="97"/>
        <end position="121"/>
    </location>
</feature>
<evidence type="ECO:0000256" key="2">
    <source>
        <dbReference type="ARBA" id="ARBA00022448"/>
    </source>
</evidence>
<comment type="caution">
    <text evidence="8">The sequence shown here is derived from an EMBL/GenBank/DDBJ whole genome shotgun (WGS) entry which is preliminary data.</text>
</comment>
<keyword evidence="3 6" id="KW-0812">Transmembrane</keyword>
<dbReference type="InterPro" id="IPR000412">
    <property type="entry name" value="ABC_2_transport"/>
</dbReference>
<dbReference type="GO" id="GO:0140359">
    <property type="term" value="F:ABC-type transporter activity"/>
    <property type="evidence" value="ECO:0007669"/>
    <property type="project" value="InterPro"/>
</dbReference>
<keyword evidence="9" id="KW-1185">Reference proteome</keyword>
<organism evidence="8 9">
    <name type="scientific">Nannochloropsis salina CCMP1776</name>
    <dbReference type="NCBI Taxonomy" id="1027361"/>
    <lineage>
        <taxon>Eukaryota</taxon>
        <taxon>Sar</taxon>
        <taxon>Stramenopiles</taxon>
        <taxon>Ochrophyta</taxon>
        <taxon>Eustigmatophyceae</taxon>
        <taxon>Eustigmatales</taxon>
        <taxon>Monodopsidaceae</taxon>
        <taxon>Microchloropsis</taxon>
        <taxon>Microchloropsis salina</taxon>
    </lineage>
</organism>
<proteinExistence type="predicted"/>
<dbReference type="AlphaFoldDB" id="A0A4D9D595"/>
<dbReference type="InterPro" id="IPR050352">
    <property type="entry name" value="ABCG_transporters"/>
</dbReference>
<evidence type="ECO:0000259" key="7">
    <source>
        <dbReference type="Pfam" id="PF01061"/>
    </source>
</evidence>
<dbReference type="EMBL" id="SDOX01000008">
    <property type="protein sequence ID" value="TFJ86620.1"/>
    <property type="molecule type" value="Genomic_DNA"/>
</dbReference>
<dbReference type="GO" id="GO:0043190">
    <property type="term" value="C:ATP-binding cassette (ABC) transporter complex"/>
    <property type="evidence" value="ECO:0007669"/>
    <property type="project" value="InterPro"/>
</dbReference>
<dbReference type="Pfam" id="PF01061">
    <property type="entry name" value="ABC2_membrane"/>
    <property type="match status" value="1"/>
</dbReference>
<comment type="subcellular location">
    <subcellularLocation>
        <location evidence="1">Membrane</location>
        <topology evidence="1">Multi-pass membrane protein</topology>
    </subcellularLocation>
</comment>
<evidence type="ECO:0000313" key="8">
    <source>
        <dbReference type="EMBL" id="TFJ86620.1"/>
    </source>
</evidence>
<dbReference type="InterPro" id="IPR013525">
    <property type="entry name" value="ABC2_TM"/>
</dbReference>